<gene>
    <name evidence="3" type="ORF">Y5W_00664</name>
</gene>
<feature type="compositionally biased region" description="Low complexity" evidence="1">
    <location>
        <begin position="272"/>
        <end position="283"/>
    </location>
</feature>
<evidence type="ECO:0000259" key="2">
    <source>
        <dbReference type="SMART" id="SM00858"/>
    </source>
</evidence>
<dbReference type="InterPro" id="IPR013974">
    <property type="entry name" value="SAF"/>
</dbReference>
<dbReference type="EMBL" id="ARXX01000006">
    <property type="protein sequence ID" value="MBF5055370.1"/>
    <property type="molecule type" value="Genomic_DNA"/>
</dbReference>
<keyword evidence="4" id="KW-1185">Reference proteome</keyword>
<feature type="region of interest" description="Disordered" evidence="1">
    <location>
        <begin position="270"/>
        <end position="298"/>
    </location>
</feature>
<dbReference type="Pfam" id="PF16976">
    <property type="entry name" value="RcpC"/>
    <property type="match status" value="1"/>
</dbReference>
<proteinExistence type="predicted"/>
<feature type="region of interest" description="Disordered" evidence="1">
    <location>
        <begin position="222"/>
        <end position="243"/>
    </location>
</feature>
<dbReference type="SMART" id="SM00858">
    <property type="entry name" value="SAF"/>
    <property type="match status" value="1"/>
</dbReference>
<dbReference type="InterPro" id="IPR017592">
    <property type="entry name" value="Pilus_assmbl_Flp-typ_CpaB"/>
</dbReference>
<accession>A0ABS0AMM3</accession>
<dbReference type="Proteomes" id="UP000662703">
    <property type="component" value="Unassembled WGS sequence"/>
</dbReference>
<feature type="domain" description="SAF" evidence="2">
    <location>
        <begin position="50"/>
        <end position="110"/>
    </location>
</feature>
<evidence type="ECO:0000313" key="3">
    <source>
        <dbReference type="EMBL" id="MBF5055370.1"/>
    </source>
</evidence>
<organism evidence="3 4">
    <name type="scientific">Alloalcanivorax profundimaris</name>
    <dbReference type="NCBI Taxonomy" id="2735259"/>
    <lineage>
        <taxon>Bacteria</taxon>
        <taxon>Pseudomonadati</taxon>
        <taxon>Pseudomonadota</taxon>
        <taxon>Gammaproteobacteria</taxon>
        <taxon>Oceanospirillales</taxon>
        <taxon>Alcanivoracaceae</taxon>
        <taxon>Alloalcanivorax</taxon>
    </lineage>
</organism>
<protein>
    <recommendedName>
        <fullName evidence="2">SAF domain-containing protein</fullName>
    </recommendedName>
</protein>
<dbReference type="CDD" id="cd11614">
    <property type="entry name" value="SAF_CpaB_FlgA_like"/>
    <property type="match status" value="1"/>
</dbReference>
<reference evidence="3 4" key="1">
    <citation type="submission" date="2012-09" db="EMBL/GenBank/DDBJ databases">
        <title>Genome Sequence of alkane-degrading Bacterium Alcanivorax sp. 521-1.</title>
        <authorList>
            <person name="Lai Q."/>
            <person name="Shao Z."/>
        </authorList>
    </citation>
    <scope>NUCLEOTIDE SEQUENCE [LARGE SCALE GENOMIC DNA]</scope>
    <source>
        <strain evidence="3 4">521-1</strain>
    </source>
</reference>
<evidence type="ECO:0000313" key="4">
    <source>
        <dbReference type="Proteomes" id="UP000662703"/>
    </source>
</evidence>
<dbReference type="NCBIfam" id="TIGR03177">
    <property type="entry name" value="pilus_cpaB"/>
    <property type="match status" value="1"/>
</dbReference>
<name>A0ABS0AMM3_9GAMM</name>
<sequence>MYTLPAMLLALLALILALVGLSREPEPASVERAAPVSAPSASPAEDEPAYEYWVVRQRVEAGQTLDAEQLAVVSADTPITGALSADEAIAGKQVQSTVRAGELLAARHLEAGGSLPANLPVGHRAIAIPVDNVTVAGGLLRPGDRVDVITAFRRSDKDAPVALVMLKRIQVLALRGLMSDSDTSDENNRRNDTVVLSVPEEKVSALMLASSEGKLRLAVVGGNEKSPLPGSVPEPVTPDGQDKAPMVAVNEAADDTEPFYFEDFFPEPPKAAAPARRASPGRRVQVFEGAESRSTYVR</sequence>
<comment type="caution">
    <text evidence="3">The sequence shown here is derived from an EMBL/GenBank/DDBJ whole genome shotgun (WGS) entry which is preliminary data.</text>
</comment>
<dbReference type="InterPro" id="IPR031571">
    <property type="entry name" value="RcpC_dom"/>
</dbReference>
<dbReference type="Pfam" id="PF08666">
    <property type="entry name" value="SAF"/>
    <property type="match status" value="1"/>
</dbReference>
<evidence type="ECO:0000256" key="1">
    <source>
        <dbReference type="SAM" id="MobiDB-lite"/>
    </source>
</evidence>